<evidence type="ECO:0000256" key="3">
    <source>
        <dbReference type="ARBA" id="ARBA00022679"/>
    </source>
</evidence>
<dbReference type="Proteomes" id="UP001410795">
    <property type="component" value="Unassembled WGS sequence"/>
</dbReference>
<evidence type="ECO:0000256" key="2">
    <source>
        <dbReference type="ARBA" id="ARBA00022676"/>
    </source>
</evidence>
<protein>
    <recommendedName>
        <fullName evidence="5">Glycosyltransferase 2-like domain-containing protein</fullName>
    </recommendedName>
</protein>
<name>A0ABP7BPH7_9MICO</name>
<comment type="similarity">
    <text evidence="1">Belongs to the glycosyltransferase 2 family.</text>
</comment>
<dbReference type="InterPro" id="IPR001173">
    <property type="entry name" value="Glyco_trans_2-like"/>
</dbReference>
<evidence type="ECO:0000256" key="1">
    <source>
        <dbReference type="ARBA" id="ARBA00006739"/>
    </source>
</evidence>
<dbReference type="Pfam" id="PF00535">
    <property type="entry name" value="Glycos_transf_2"/>
    <property type="match status" value="1"/>
</dbReference>
<proteinExistence type="inferred from homology"/>
<accession>A0ABP7BPH7</accession>
<sequence>MSAPRVSVVVATNRTSPHLAEALESACRQTLVPVEIIVVDDGSPDAAAVAEVAASAGARIVRLPPSGVSVARNVGVTQASGEYVAFLDDDDRWAPERLRLQAAALASDPGAVASYCGMRTVDEAGVQELAPADQVAVASRLDVARRLTGIILPNLLIRRTALDAVGGFHSRLRLAEDLDLVLRLAERGTFRFVPEQLVDYRATSTNTTRRHRELARGIEEVLRLHQAAASAAGDVDLVAALGESLRANARFAWWAAGRRARALVRDGRPARAAGELWWALGHAPGGLVDGLSRRLGSAGKAPERKLEPIGPAHAGAVSP</sequence>
<organism evidence="6 7">
    <name type="scientific">Microbacterium marinilacus</name>
    <dbReference type="NCBI Taxonomy" id="415209"/>
    <lineage>
        <taxon>Bacteria</taxon>
        <taxon>Bacillati</taxon>
        <taxon>Actinomycetota</taxon>
        <taxon>Actinomycetes</taxon>
        <taxon>Micrococcales</taxon>
        <taxon>Microbacteriaceae</taxon>
        <taxon>Microbacterium</taxon>
    </lineage>
</organism>
<gene>
    <name evidence="6" type="ORF">GCM10022202_28660</name>
</gene>
<evidence type="ECO:0000256" key="4">
    <source>
        <dbReference type="SAM" id="MobiDB-lite"/>
    </source>
</evidence>
<reference evidence="7" key="1">
    <citation type="journal article" date="2019" name="Int. J. Syst. Evol. Microbiol.">
        <title>The Global Catalogue of Microorganisms (GCM) 10K type strain sequencing project: providing services to taxonomists for standard genome sequencing and annotation.</title>
        <authorList>
            <consortium name="The Broad Institute Genomics Platform"/>
            <consortium name="The Broad Institute Genome Sequencing Center for Infectious Disease"/>
            <person name="Wu L."/>
            <person name="Ma J."/>
        </authorList>
    </citation>
    <scope>NUCLEOTIDE SEQUENCE [LARGE SCALE GENOMIC DNA]</scope>
    <source>
        <strain evidence="7">JCM 16546</strain>
    </source>
</reference>
<dbReference type="EMBL" id="BAAAYV010000017">
    <property type="protein sequence ID" value="GAA3664840.1"/>
    <property type="molecule type" value="Genomic_DNA"/>
</dbReference>
<keyword evidence="2" id="KW-0328">Glycosyltransferase</keyword>
<evidence type="ECO:0000313" key="7">
    <source>
        <dbReference type="Proteomes" id="UP001410795"/>
    </source>
</evidence>
<dbReference type="PANTHER" id="PTHR43685">
    <property type="entry name" value="GLYCOSYLTRANSFERASE"/>
    <property type="match status" value="1"/>
</dbReference>
<dbReference type="Gene3D" id="3.90.550.10">
    <property type="entry name" value="Spore Coat Polysaccharide Biosynthesis Protein SpsA, Chain A"/>
    <property type="match status" value="1"/>
</dbReference>
<dbReference type="CDD" id="cd00761">
    <property type="entry name" value="Glyco_tranf_GTA_type"/>
    <property type="match status" value="1"/>
</dbReference>
<comment type="caution">
    <text evidence="6">The sequence shown here is derived from an EMBL/GenBank/DDBJ whole genome shotgun (WGS) entry which is preliminary data.</text>
</comment>
<feature type="domain" description="Glycosyltransferase 2-like" evidence="5">
    <location>
        <begin position="8"/>
        <end position="123"/>
    </location>
</feature>
<dbReference type="PANTHER" id="PTHR43685:SF5">
    <property type="entry name" value="GLYCOSYLTRANSFERASE EPSE-RELATED"/>
    <property type="match status" value="1"/>
</dbReference>
<dbReference type="InterPro" id="IPR029044">
    <property type="entry name" value="Nucleotide-diphossugar_trans"/>
</dbReference>
<keyword evidence="3" id="KW-0808">Transferase</keyword>
<evidence type="ECO:0000259" key="5">
    <source>
        <dbReference type="Pfam" id="PF00535"/>
    </source>
</evidence>
<dbReference type="RefSeq" id="WP_221860047.1">
    <property type="nucleotide sequence ID" value="NZ_BAAAYV010000017.1"/>
</dbReference>
<evidence type="ECO:0000313" key="6">
    <source>
        <dbReference type="EMBL" id="GAA3664840.1"/>
    </source>
</evidence>
<keyword evidence="7" id="KW-1185">Reference proteome</keyword>
<dbReference type="InterPro" id="IPR050834">
    <property type="entry name" value="Glycosyltransf_2"/>
</dbReference>
<dbReference type="SUPFAM" id="SSF53448">
    <property type="entry name" value="Nucleotide-diphospho-sugar transferases"/>
    <property type="match status" value="1"/>
</dbReference>
<feature type="region of interest" description="Disordered" evidence="4">
    <location>
        <begin position="299"/>
        <end position="319"/>
    </location>
</feature>